<reference evidence="4" key="1">
    <citation type="submission" date="2017-02" db="UniProtKB">
        <authorList>
            <consortium name="WormBaseParasite"/>
        </authorList>
    </citation>
    <scope>IDENTIFICATION</scope>
</reference>
<dbReference type="EMBL" id="UZAE01000257">
    <property type="protein sequence ID" value="VDN96674.1"/>
    <property type="molecule type" value="Genomic_DNA"/>
</dbReference>
<dbReference type="STRING" id="102285.A0A0R3T1Q2"/>
<evidence type="ECO:0000256" key="1">
    <source>
        <dbReference type="SAM" id="MobiDB-lite"/>
    </source>
</evidence>
<proteinExistence type="predicted"/>
<name>A0A0R3T1Q2_RODNA</name>
<sequence length="267" mass="29766">MYPITPASGVDNKSINEIEEFAEFHHSQKKRGFRYELREDRQREFVRSVAHLEGLKYQLLSFLSPHQQSALGFAEDRPHSSAEVQDTSRSPILPIPKAPRPPPRFPVDAGDISNLPGMKSLQAEILSLREEIRRIPGVTKAGIPTTEIQSAVNTKTTTLTNRIEGLQGLKNEIIDEVKGELHTFACQLMQFMSQQRLQEEISSEISSEAETIPGVRVANPITHPTLSRAPAIDRARIGGVSVKYAASDTSKMSLALPKRVHSKQQNR</sequence>
<reference evidence="2 3" key="2">
    <citation type="submission" date="2018-11" db="EMBL/GenBank/DDBJ databases">
        <authorList>
            <consortium name="Pathogen Informatics"/>
        </authorList>
    </citation>
    <scope>NUCLEOTIDE SEQUENCE [LARGE SCALE GENOMIC DNA]</scope>
</reference>
<evidence type="ECO:0000313" key="2">
    <source>
        <dbReference type="EMBL" id="VDN96674.1"/>
    </source>
</evidence>
<protein>
    <submittedName>
        <fullName evidence="4">Cauli_VI domain-containing protein</fullName>
    </submittedName>
</protein>
<evidence type="ECO:0000313" key="4">
    <source>
        <dbReference type="WBParaSite" id="HNAJ_0000081501-mRNA-1"/>
    </source>
</evidence>
<organism evidence="4">
    <name type="scientific">Rodentolepis nana</name>
    <name type="common">Dwarf tapeworm</name>
    <name type="synonym">Hymenolepis nana</name>
    <dbReference type="NCBI Taxonomy" id="102285"/>
    <lineage>
        <taxon>Eukaryota</taxon>
        <taxon>Metazoa</taxon>
        <taxon>Spiralia</taxon>
        <taxon>Lophotrochozoa</taxon>
        <taxon>Platyhelminthes</taxon>
        <taxon>Cestoda</taxon>
        <taxon>Eucestoda</taxon>
        <taxon>Cyclophyllidea</taxon>
        <taxon>Hymenolepididae</taxon>
        <taxon>Rodentolepis</taxon>
    </lineage>
</organism>
<gene>
    <name evidence="2" type="ORF">HNAJ_LOCUS815</name>
</gene>
<dbReference type="OrthoDB" id="10669518at2759"/>
<evidence type="ECO:0000313" key="3">
    <source>
        <dbReference type="Proteomes" id="UP000278807"/>
    </source>
</evidence>
<feature type="compositionally biased region" description="Pro residues" evidence="1">
    <location>
        <begin position="93"/>
        <end position="105"/>
    </location>
</feature>
<feature type="region of interest" description="Disordered" evidence="1">
    <location>
        <begin position="71"/>
        <end position="113"/>
    </location>
</feature>
<dbReference type="Proteomes" id="UP000278807">
    <property type="component" value="Unassembled WGS sequence"/>
</dbReference>
<dbReference type="AlphaFoldDB" id="A0A0R3T1Q2"/>
<dbReference type="WBParaSite" id="HNAJ_0000081501-mRNA-1">
    <property type="protein sequence ID" value="HNAJ_0000081501-mRNA-1"/>
    <property type="gene ID" value="HNAJ_0000081501"/>
</dbReference>
<keyword evidence="3" id="KW-1185">Reference proteome</keyword>
<accession>A0A0R3T1Q2</accession>